<evidence type="ECO:0000256" key="5">
    <source>
        <dbReference type="SAM" id="Coils"/>
    </source>
</evidence>
<gene>
    <name evidence="8" type="ORF">YM304_05930</name>
</gene>
<comment type="similarity">
    <text evidence="1">Belongs to the glycosyl hydrolase 38 family.</text>
</comment>
<evidence type="ECO:0000256" key="1">
    <source>
        <dbReference type="ARBA" id="ARBA00009792"/>
    </source>
</evidence>
<feature type="domain" description="Glycoside hydrolase family 38 central" evidence="7">
    <location>
        <begin position="426"/>
        <end position="497"/>
    </location>
</feature>
<evidence type="ECO:0000313" key="9">
    <source>
        <dbReference type="Proteomes" id="UP000011863"/>
    </source>
</evidence>
<keyword evidence="4 8" id="KW-0326">Glycosidase</keyword>
<evidence type="ECO:0000256" key="2">
    <source>
        <dbReference type="ARBA" id="ARBA00022723"/>
    </source>
</evidence>
<evidence type="ECO:0000256" key="4">
    <source>
        <dbReference type="ARBA" id="ARBA00023295"/>
    </source>
</evidence>
<dbReference type="EMBL" id="AP012057">
    <property type="protein sequence ID" value="BAN00907.1"/>
    <property type="molecule type" value="Genomic_DNA"/>
</dbReference>
<dbReference type="InterPro" id="IPR028995">
    <property type="entry name" value="Glyco_hydro_57/38_cen_sf"/>
</dbReference>
<dbReference type="SMART" id="SM00872">
    <property type="entry name" value="Alpha-mann_mid"/>
    <property type="match status" value="1"/>
</dbReference>
<name>A0A6C7E0X2_ILUCY</name>
<feature type="region of interest" description="Disordered" evidence="6">
    <location>
        <begin position="683"/>
        <end position="706"/>
    </location>
</feature>
<dbReference type="SUPFAM" id="SSF88713">
    <property type="entry name" value="Glycoside hydrolase/deacetylase"/>
    <property type="match status" value="1"/>
</dbReference>
<accession>A0A6C7E0X2</accession>
<feature type="region of interest" description="Disordered" evidence="6">
    <location>
        <begin position="1159"/>
        <end position="1191"/>
    </location>
</feature>
<dbReference type="InterPro" id="IPR011330">
    <property type="entry name" value="Glyco_hydro/deAcase_b/a-brl"/>
</dbReference>
<proteinExistence type="inferred from homology"/>
<dbReference type="PANTHER" id="PTHR46017">
    <property type="entry name" value="ALPHA-MANNOSIDASE 2C1"/>
    <property type="match status" value="1"/>
</dbReference>
<dbReference type="EC" id="3.2.1.-" evidence="8"/>
<dbReference type="PANTHER" id="PTHR46017:SF1">
    <property type="entry name" value="ALPHA-MANNOSIDASE 2C1"/>
    <property type="match status" value="1"/>
</dbReference>
<dbReference type="GO" id="GO:0009313">
    <property type="term" value="P:oligosaccharide catabolic process"/>
    <property type="evidence" value="ECO:0007669"/>
    <property type="project" value="TreeGrafter"/>
</dbReference>
<reference evidence="8 9" key="1">
    <citation type="journal article" date="2013" name="Int. J. Syst. Evol. Microbiol.">
        <title>Ilumatobacter nonamiense sp. nov. and Ilumatobacter coccineum sp. nov., isolated from seashore sand.</title>
        <authorList>
            <person name="Matsumoto A."/>
            <person name="Kasai H."/>
            <person name="Matsuo Y."/>
            <person name="Shizuri Y."/>
            <person name="Ichikawa N."/>
            <person name="Fujita N."/>
            <person name="Omura S."/>
            <person name="Takahashi Y."/>
        </authorList>
    </citation>
    <scope>NUCLEOTIDE SEQUENCE [LARGE SCALE GENOMIC DNA]</scope>
    <source>
        <strain evidence="9">NBRC 103263 / KCTC 29153 / YM16-304</strain>
    </source>
</reference>
<evidence type="ECO:0000256" key="3">
    <source>
        <dbReference type="ARBA" id="ARBA00022801"/>
    </source>
</evidence>
<evidence type="ECO:0000256" key="6">
    <source>
        <dbReference type="SAM" id="MobiDB-lite"/>
    </source>
</evidence>
<feature type="coiled-coil region" evidence="5">
    <location>
        <begin position="964"/>
        <end position="991"/>
    </location>
</feature>
<dbReference type="GO" id="GO:0006013">
    <property type="term" value="P:mannose metabolic process"/>
    <property type="evidence" value="ECO:0007669"/>
    <property type="project" value="InterPro"/>
</dbReference>
<dbReference type="KEGG" id="aym:YM304_05930"/>
<keyword evidence="9" id="KW-1185">Reference proteome</keyword>
<dbReference type="Proteomes" id="UP000011863">
    <property type="component" value="Chromosome"/>
</dbReference>
<dbReference type="Gene3D" id="1.20.1270.50">
    <property type="entry name" value="Glycoside hydrolase family 38, central domain"/>
    <property type="match status" value="1"/>
</dbReference>
<dbReference type="SUPFAM" id="SSF88688">
    <property type="entry name" value="Families 57/38 glycoside transferase middle domain"/>
    <property type="match status" value="1"/>
</dbReference>
<dbReference type="GO" id="GO:0004559">
    <property type="term" value="F:alpha-mannosidase activity"/>
    <property type="evidence" value="ECO:0007669"/>
    <property type="project" value="InterPro"/>
</dbReference>
<sequence>MTWRSGDTVELMGAESTAYFVDLEPEGMERLAQILRLTLRTRPGAEITITVDDPAPIRVTDDRRLRLRVIDVPIEFNGPPPEPGDTVRLNVIVSTSVSSATAEVPLLVHEPGRTIHLIPHFHMDPVWWNTQASTFDELDRFDWSGSPRMQFQRSVIDILRTHIDRAEDDPEYRFCVAEVDYLAPLWTHHLEDRERLRRLLADGRAEVVGATYNEPNGTLTSAELSRRNLDMGTEFQRDVLGQRADTSWQLDVFGHDPQFPSLLADAGVETIVFARGPFGAWGPMLDGGFSSPADPGEMQFPTEFEWIAPDGRSVIAAYLAAHYSSGFRIDGYDTIEEAAEFLIGVGTHLGNLAASSHVQMLVGTDLSPPARWITELPGWFAARYAWPKVRCSLPSDFIGAMRDELAGRPLSPQSRDMNPVYTGKDVSYIDTKQAQREIENTLVDAELWSTVASSRHGVDYPANELDEAWRLLVYGAHHDAITGTESDQAYLELLAGWRRAHALAHTVKSRALDHLHRRDGTLDVGTDHGSAALTVTVFDATIGARTDAVRVVLDRDHLAALDPNTPSGLTVLSQDGDELPFVVDVLDVDETSGATISIALRVLVATSGIGRTTLRVIAAPDRALPRWEHRPGTTIENRHHRLTVDPQRGGCVTSWRALDDEMMIEDRLGNEFVVHDEYPNHPTHGEGPWHLSPTGTTRRSSDRPAKVRCETSPIGERLVIDASLPTAAMTNGESDARVRSTLTLLAGVDRVDVGAVIDDPDLRDELVRVEWAAAVPGATPVVEVGEAVVGRGFAFTDVDAALHAETLDTAATNWFGSSVTARVDLVADCAEADAASPVLSHAIGIGEVVTADWSPTSMSSARRLVVALGAAGVTATTTSAAGRRYGRLGFDSNAPDLRIALGEVGANSVAEAALRRLPTADRSRIDRNLADTGSARAWTPAIRPLTDVWQPGLDVTNDDDLPVLTVIAVDAAALERELDALIEELAVHRITVESATTADPAGAFRPPWPGRTVAVANTGTPSCAVTTDGVLSCAIMRSSTGWPSGQWIEPPRRTVPDGSSFQLQHWTHAYNGALFARDGDWRRAAVVRSANDLQHPLDAVVTVGMPAPDDPCDAGADTNAHNRPDQVLGADVDVDVEGSGTPILRSVSVVRPGVARVRLGNGTGTPSRHRVRLAGLPGQPGATGTDLDTGPFRTDEMTLPLLADLAIAPRPDAEPTPVFSRWWSQGRGPLQRRHAPVAIRIHPLGRRDDGQIEVDLVRLTDPLMTLSPRESGCEPLDVEVQVIAGDRVVSTATEAISAGAGRTATYSTECSGDRAPGGIRVIARGRHADGSRWAVYDEVHRTRAAPVVLASDPASIRVLPGRRATAEIRVENHGDLSAWVELDVLCPWGTWTMTPPRHEATVPPHDTCVVTVEFSPPVDAPTGAWWWGVRLVAGPTVAYSPTADIEIVGSNSAE</sequence>
<protein>
    <submittedName>
        <fullName evidence="8">Putative alpha-mannosidase</fullName>
        <ecNumber evidence="8">3.2.1.-</ecNumber>
    </submittedName>
</protein>
<dbReference type="GO" id="GO:0046872">
    <property type="term" value="F:metal ion binding"/>
    <property type="evidence" value="ECO:0007669"/>
    <property type="project" value="UniProtKB-KW"/>
</dbReference>
<evidence type="ECO:0000313" key="8">
    <source>
        <dbReference type="EMBL" id="BAN00907.1"/>
    </source>
</evidence>
<dbReference type="InterPro" id="IPR015341">
    <property type="entry name" value="Glyco_hydro_38_cen"/>
</dbReference>
<dbReference type="Pfam" id="PF09261">
    <property type="entry name" value="Alpha-mann_mid"/>
    <property type="match status" value="1"/>
</dbReference>
<dbReference type="Pfam" id="PF01074">
    <property type="entry name" value="Glyco_hydro_38N"/>
    <property type="match status" value="1"/>
</dbReference>
<dbReference type="SUPFAM" id="SSF74650">
    <property type="entry name" value="Galactose mutarotase-like"/>
    <property type="match status" value="1"/>
</dbReference>
<organism evidence="8 9">
    <name type="scientific">Ilumatobacter coccineus (strain NBRC 103263 / KCTC 29153 / YM16-304)</name>
    <dbReference type="NCBI Taxonomy" id="1313172"/>
    <lineage>
        <taxon>Bacteria</taxon>
        <taxon>Bacillati</taxon>
        <taxon>Actinomycetota</taxon>
        <taxon>Acidimicrobiia</taxon>
        <taxon>Acidimicrobiales</taxon>
        <taxon>Ilumatobacteraceae</taxon>
        <taxon>Ilumatobacter</taxon>
    </lineage>
</organism>
<dbReference type="InterPro" id="IPR000602">
    <property type="entry name" value="Glyco_hydro_38_N"/>
</dbReference>
<keyword evidence="5" id="KW-0175">Coiled coil</keyword>
<dbReference type="GO" id="GO:0030246">
    <property type="term" value="F:carbohydrate binding"/>
    <property type="evidence" value="ECO:0007669"/>
    <property type="project" value="InterPro"/>
</dbReference>
<dbReference type="InterPro" id="IPR027291">
    <property type="entry name" value="Glyco_hydro_38_N_sf"/>
</dbReference>
<keyword evidence="3 8" id="KW-0378">Hydrolase</keyword>
<dbReference type="InterPro" id="IPR037094">
    <property type="entry name" value="Glyco_hydro_38_cen_sf"/>
</dbReference>
<evidence type="ECO:0000259" key="7">
    <source>
        <dbReference type="SMART" id="SM00872"/>
    </source>
</evidence>
<dbReference type="Gene3D" id="3.20.110.10">
    <property type="entry name" value="Glycoside hydrolase 38, N terminal domain"/>
    <property type="match status" value="1"/>
</dbReference>
<keyword evidence="2" id="KW-0479">Metal-binding</keyword>
<dbReference type="InterPro" id="IPR011013">
    <property type="entry name" value="Gal_mutarotase_sf_dom"/>
</dbReference>